<evidence type="ECO:0000313" key="18">
    <source>
        <dbReference type="Proteomes" id="UP000192760"/>
    </source>
</evidence>
<dbReference type="EMBL" id="MVHW01000043">
    <property type="protein sequence ID" value="ORA98789.1"/>
    <property type="molecule type" value="Genomic_DNA"/>
</dbReference>
<feature type="region of interest" description="Disordered" evidence="13">
    <location>
        <begin position="251"/>
        <end position="332"/>
    </location>
</feature>
<feature type="domain" description="Protein kinase" evidence="15">
    <location>
        <begin position="11"/>
        <end position="270"/>
    </location>
</feature>
<dbReference type="Pfam" id="PF00069">
    <property type="entry name" value="Pkinase"/>
    <property type="match status" value="1"/>
</dbReference>
<dbReference type="EC" id="2.7.11.1" evidence="2"/>
<keyword evidence="10 14" id="KW-1133">Transmembrane helix</keyword>
<dbReference type="PANTHER" id="PTHR43289:SF6">
    <property type="entry name" value="SERINE_THREONINE-PROTEIN KINASE NEKL-3"/>
    <property type="match status" value="1"/>
</dbReference>
<evidence type="ECO:0000313" key="17">
    <source>
        <dbReference type="EMBL" id="ORA98789.1"/>
    </source>
</evidence>
<evidence type="ECO:0000256" key="4">
    <source>
        <dbReference type="ARBA" id="ARBA00022527"/>
    </source>
</evidence>
<keyword evidence="11 14" id="KW-0472">Membrane</keyword>
<dbReference type="GO" id="GO:0005886">
    <property type="term" value="C:plasma membrane"/>
    <property type="evidence" value="ECO:0007669"/>
    <property type="project" value="UniProtKB-SubCell"/>
</dbReference>
<feature type="compositionally biased region" description="Pro residues" evidence="13">
    <location>
        <begin position="276"/>
        <end position="286"/>
    </location>
</feature>
<protein>
    <recommendedName>
        <fullName evidence="2">non-specific serine/threonine protein kinase</fullName>
        <ecNumber evidence="2">2.7.11.1</ecNumber>
    </recommendedName>
</protein>
<dbReference type="InterPro" id="IPR017441">
    <property type="entry name" value="Protein_kinase_ATP_BS"/>
</dbReference>
<keyword evidence="3" id="KW-1003">Cell membrane</keyword>
<evidence type="ECO:0000313" key="16">
    <source>
        <dbReference type="EMBL" id="BBY37719.1"/>
    </source>
</evidence>
<proteinExistence type="predicted"/>
<sequence length="556" mass="59717">MSLVGSKFGKYEIKRLLGEGGMGEVYAAYDAAKGRTVALKVLTDRYAHDEEFRMRFLRECRVAATLEEPHVVPIHDWGEIDGNLYIDMRLVKGETLHDLLQKGALEPQRAADIVGQVASALDAAHALGLIHRDVKPQNILITPDDFAYLLDFGIAAAAGESQLTNVGYHIGSFEYMAPERFDDDDAAPAADVYSLACVLYQMLTGAIPFPVRTAQQAVKAHTLTPPPRPSDVNTFVPRSFDEVIARGMAKHPDDRYGSAGALGRAAKRALSEPHAAPAPAPAPAPGAVPSTADAAATTRFNLLNEPPPVLSNETFEAQNAPPPVTPTVATEAQDRSSRHLALVAAIAIAVALLVVGVGVGVGLVVTRSSSPQPSPPTEAAPPGGATNYQEPSSPATQQYPTQPAQVPSTVTLQVPTTVTAAPPSPVPPATLDPVMQLRQIANDDRSFVYSQLADWWVPQLSSKRPGVHDDGMVWDNASTLQEHLQLRQRYPDVRLLWSGDWSTFSAPDFWVTIAGIRFPDSAGALAWCRYQGFDRGHCAAKLVSTTHREPGSTAYN</sequence>
<keyword evidence="8 17" id="KW-0418">Kinase</keyword>
<name>A0A1X0FC60_MYCNT</name>
<evidence type="ECO:0000256" key="14">
    <source>
        <dbReference type="SAM" id="Phobius"/>
    </source>
</evidence>
<evidence type="ECO:0000256" key="8">
    <source>
        <dbReference type="ARBA" id="ARBA00022777"/>
    </source>
</evidence>
<feature type="region of interest" description="Disordered" evidence="13">
    <location>
        <begin position="366"/>
        <end position="407"/>
    </location>
</feature>
<evidence type="ECO:0000256" key="10">
    <source>
        <dbReference type="ARBA" id="ARBA00022989"/>
    </source>
</evidence>
<dbReference type="GO" id="GO:0004674">
    <property type="term" value="F:protein serine/threonine kinase activity"/>
    <property type="evidence" value="ECO:0007669"/>
    <property type="project" value="UniProtKB-KW"/>
</dbReference>
<keyword evidence="7 12" id="KW-0547">Nucleotide-binding</keyword>
<evidence type="ECO:0000256" key="2">
    <source>
        <dbReference type="ARBA" id="ARBA00012513"/>
    </source>
</evidence>
<reference evidence="17 18" key="1">
    <citation type="submission" date="2017-02" db="EMBL/GenBank/DDBJ databases">
        <title>The new phylogeny of genus Mycobacterium.</title>
        <authorList>
            <person name="Tortoli E."/>
            <person name="Trovato A."/>
            <person name="Cirillo D.M."/>
        </authorList>
    </citation>
    <scope>NUCLEOTIDE SEQUENCE [LARGE SCALE GENOMIC DNA]</scope>
    <source>
        <strain evidence="17 18">DSM 45255</strain>
    </source>
</reference>
<evidence type="ECO:0000256" key="12">
    <source>
        <dbReference type="PROSITE-ProRule" id="PRU10141"/>
    </source>
</evidence>
<reference evidence="16 19" key="2">
    <citation type="journal article" date="2019" name="Emerg. Microbes Infect.">
        <title>Comprehensive subspecies identification of 175 nontuberculous mycobacteria species based on 7547 genomic profiles.</title>
        <authorList>
            <person name="Matsumoto Y."/>
            <person name="Kinjo T."/>
            <person name="Motooka D."/>
            <person name="Nabeya D."/>
            <person name="Jung N."/>
            <person name="Uechi K."/>
            <person name="Horii T."/>
            <person name="Iida T."/>
            <person name="Fujita J."/>
            <person name="Nakamura S."/>
        </authorList>
    </citation>
    <scope>NUCLEOTIDE SEQUENCE [LARGE SCALE GENOMIC DNA]</scope>
    <source>
        <strain evidence="16 19">JCM 18113</strain>
    </source>
</reference>
<feature type="compositionally biased region" description="Low complexity" evidence="13">
    <location>
        <begin position="391"/>
        <end position="407"/>
    </location>
</feature>
<dbReference type="STRING" id="560555.BST30_25395"/>
<dbReference type="GO" id="GO:0080090">
    <property type="term" value="P:regulation of primary metabolic process"/>
    <property type="evidence" value="ECO:0007669"/>
    <property type="project" value="UniProtKB-ARBA"/>
</dbReference>
<evidence type="ECO:0000256" key="11">
    <source>
        <dbReference type="ARBA" id="ARBA00023136"/>
    </source>
</evidence>
<feature type="transmembrane region" description="Helical" evidence="14">
    <location>
        <begin position="340"/>
        <end position="365"/>
    </location>
</feature>
<comment type="subcellular location">
    <subcellularLocation>
        <location evidence="1">Cell membrane</location>
        <topology evidence="1">Single-pass membrane protein</topology>
    </subcellularLocation>
</comment>
<dbReference type="CDD" id="cd14014">
    <property type="entry name" value="STKc_PknB_like"/>
    <property type="match status" value="1"/>
</dbReference>
<dbReference type="PROSITE" id="PS00108">
    <property type="entry name" value="PROTEIN_KINASE_ST"/>
    <property type="match status" value="1"/>
</dbReference>
<dbReference type="PROSITE" id="PS00107">
    <property type="entry name" value="PROTEIN_KINASE_ATP"/>
    <property type="match status" value="1"/>
</dbReference>
<evidence type="ECO:0000256" key="7">
    <source>
        <dbReference type="ARBA" id="ARBA00022741"/>
    </source>
</evidence>
<keyword evidence="6 14" id="KW-0812">Transmembrane</keyword>
<keyword evidence="9 12" id="KW-0067">ATP-binding</keyword>
<keyword evidence="19" id="KW-1185">Reference proteome</keyword>
<dbReference type="GO" id="GO:0005524">
    <property type="term" value="F:ATP binding"/>
    <property type="evidence" value="ECO:0007669"/>
    <property type="project" value="UniProtKB-UniRule"/>
</dbReference>
<organism evidence="17 18">
    <name type="scientific">Mycobacterium mantenii</name>
    <dbReference type="NCBI Taxonomy" id="560555"/>
    <lineage>
        <taxon>Bacteria</taxon>
        <taxon>Bacillati</taxon>
        <taxon>Actinomycetota</taxon>
        <taxon>Actinomycetes</taxon>
        <taxon>Mycobacteriales</taxon>
        <taxon>Mycobacteriaceae</taxon>
        <taxon>Mycobacterium</taxon>
        <taxon>Mycobacterium avium complex (MAC)</taxon>
    </lineage>
</organism>
<evidence type="ECO:0000256" key="3">
    <source>
        <dbReference type="ARBA" id="ARBA00022475"/>
    </source>
</evidence>
<dbReference type="SMART" id="SM00220">
    <property type="entry name" value="S_TKc"/>
    <property type="match status" value="1"/>
</dbReference>
<dbReference type="Gene3D" id="3.30.200.20">
    <property type="entry name" value="Phosphorylase Kinase, domain 1"/>
    <property type="match status" value="1"/>
</dbReference>
<dbReference type="Gene3D" id="1.10.510.10">
    <property type="entry name" value="Transferase(Phosphotransferase) domain 1"/>
    <property type="match status" value="1"/>
</dbReference>
<dbReference type="PANTHER" id="PTHR43289">
    <property type="entry name" value="MITOGEN-ACTIVATED PROTEIN KINASE KINASE KINASE 20-RELATED"/>
    <property type="match status" value="1"/>
</dbReference>
<dbReference type="InterPro" id="IPR011009">
    <property type="entry name" value="Kinase-like_dom_sf"/>
</dbReference>
<reference evidence="16" key="3">
    <citation type="submission" date="2020-02" db="EMBL/GenBank/DDBJ databases">
        <authorList>
            <person name="Matsumoto Y."/>
            <person name="Motooka D."/>
            <person name="Nakamura S."/>
        </authorList>
    </citation>
    <scope>NUCLEOTIDE SEQUENCE</scope>
    <source>
        <strain evidence="16">JCM 18113</strain>
    </source>
</reference>
<keyword evidence="5" id="KW-0808">Transferase</keyword>
<dbReference type="InterPro" id="IPR008271">
    <property type="entry name" value="Ser/Thr_kinase_AS"/>
</dbReference>
<dbReference type="FunFam" id="1.10.510.10:FF:000021">
    <property type="entry name" value="Serine/threonine protein kinase"/>
    <property type="match status" value="1"/>
</dbReference>
<evidence type="ECO:0000259" key="15">
    <source>
        <dbReference type="PROSITE" id="PS50011"/>
    </source>
</evidence>
<evidence type="ECO:0000256" key="9">
    <source>
        <dbReference type="ARBA" id="ARBA00022840"/>
    </source>
</evidence>
<dbReference type="InterPro" id="IPR000719">
    <property type="entry name" value="Prot_kinase_dom"/>
</dbReference>
<dbReference type="RefSeq" id="WP_232068915.1">
    <property type="nucleotide sequence ID" value="NZ_AP022590.1"/>
</dbReference>
<accession>A0A1X0FC60</accession>
<evidence type="ECO:0000313" key="19">
    <source>
        <dbReference type="Proteomes" id="UP000465812"/>
    </source>
</evidence>
<dbReference type="Proteomes" id="UP000192760">
    <property type="component" value="Unassembled WGS sequence"/>
</dbReference>
<evidence type="ECO:0000256" key="13">
    <source>
        <dbReference type="SAM" id="MobiDB-lite"/>
    </source>
</evidence>
<dbReference type="Proteomes" id="UP000465812">
    <property type="component" value="Chromosome"/>
</dbReference>
<dbReference type="SUPFAM" id="SSF56112">
    <property type="entry name" value="Protein kinase-like (PK-like)"/>
    <property type="match status" value="1"/>
</dbReference>
<evidence type="ECO:0000256" key="5">
    <source>
        <dbReference type="ARBA" id="ARBA00022679"/>
    </source>
</evidence>
<gene>
    <name evidence="17" type="ORF">BST30_25395</name>
    <name evidence="16" type="ORF">MMAN_18530</name>
</gene>
<dbReference type="AlphaFoldDB" id="A0A1X0FC60"/>
<evidence type="ECO:0000256" key="6">
    <source>
        <dbReference type="ARBA" id="ARBA00022692"/>
    </source>
</evidence>
<feature type="binding site" evidence="12">
    <location>
        <position position="40"/>
    </location>
    <ligand>
        <name>ATP</name>
        <dbReference type="ChEBI" id="CHEBI:30616"/>
    </ligand>
</feature>
<evidence type="ECO:0000256" key="1">
    <source>
        <dbReference type="ARBA" id="ARBA00004162"/>
    </source>
</evidence>
<keyword evidence="4 17" id="KW-0723">Serine/threonine-protein kinase</keyword>
<dbReference type="EMBL" id="AP022590">
    <property type="protein sequence ID" value="BBY37719.1"/>
    <property type="molecule type" value="Genomic_DNA"/>
</dbReference>
<dbReference type="PROSITE" id="PS50011">
    <property type="entry name" value="PROTEIN_KINASE_DOM"/>
    <property type="match status" value="1"/>
</dbReference>